<comment type="similarity">
    <text evidence="11">Belongs to the P-Pant transferase superfamily. AcpS family.</text>
</comment>
<evidence type="ECO:0000256" key="6">
    <source>
        <dbReference type="ARBA" id="ARBA00022723"/>
    </source>
</evidence>
<feature type="binding site" evidence="11">
    <location>
        <position position="16"/>
    </location>
    <ligand>
        <name>Mg(2+)</name>
        <dbReference type="ChEBI" id="CHEBI:18420"/>
    </ligand>
</feature>
<dbReference type="EMBL" id="JQCQ01000018">
    <property type="protein sequence ID" value="KRO24968.1"/>
    <property type="molecule type" value="Genomic_DNA"/>
</dbReference>
<dbReference type="NCBIfam" id="TIGR00516">
    <property type="entry name" value="acpS"/>
    <property type="match status" value="1"/>
</dbReference>
<evidence type="ECO:0000313" key="14">
    <source>
        <dbReference type="Proteomes" id="UP000051249"/>
    </source>
</evidence>
<dbReference type="InterPro" id="IPR037143">
    <property type="entry name" value="4-PPantetheinyl_Trfase_dom_sf"/>
</dbReference>
<keyword evidence="10 11" id="KW-0275">Fatty acid biosynthesis</keyword>
<dbReference type="GO" id="GO:0006633">
    <property type="term" value="P:fatty acid biosynthetic process"/>
    <property type="evidence" value="ECO:0007669"/>
    <property type="project" value="UniProtKB-UniRule"/>
</dbReference>
<dbReference type="Proteomes" id="UP000051249">
    <property type="component" value="Unassembled WGS sequence"/>
</dbReference>
<evidence type="ECO:0000256" key="10">
    <source>
        <dbReference type="ARBA" id="ARBA00023160"/>
    </source>
</evidence>
<reference evidence="13 14" key="1">
    <citation type="journal article" date="2015" name="Genome Announc.">
        <title>Expanding the biotechnology potential of lactobacilli through comparative genomics of 213 strains and associated genera.</title>
        <authorList>
            <person name="Sun Z."/>
            <person name="Harris H.M."/>
            <person name="McCann A."/>
            <person name="Guo C."/>
            <person name="Argimon S."/>
            <person name="Zhang W."/>
            <person name="Yang X."/>
            <person name="Jeffery I.B."/>
            <person name="Cooney J.C."/>
            <person name="Kagawa T.F."/>
            <person name="Liu W."/>
            <person name="Song Y."/>
            <person name="Salvetti E."/>
            <person name="Wrobel A."/>
            <person name="Rasinkangas P."/>
            <person name="Parkhill J."/>
            <person name="Rea M.C."/>
            <person name="O'Sullivan O."/>
            <person name="Ritari J."/>
            <person name="Douillard F.P."/>
            <person name="Paul Ross R."/>
            <person name="Yang R."/>
            <person name="Briner A.E."/>
            <person name="Felis G.E."/>
            <person name="de Vos W.M."/>
            <person name="Barrangou R."/>
            <person name="Klaenhammer T.R."/>
            <person name="Caufield P.W."/>
            <person name="Cui Y."/>
            <person name="Zhang H."/>
            <person name="O'Toole P.W."/>
        </authorList>
    </citation>
    <scope>NUCLEOTIDE SEQUENCE [LARGE SCALE GENOMIC DNA]</scope>
    <source>
        <strain evidence="13 14">DSM 23026</strain>
    </source>
</reference>
<comment type="similarity">
    <text evidence="2">Belongs to the P-Pant transferase superfamily. Gsp/Sfp/HetI/AcpT family.</text>
</comment>
<evidence type="ECO:0000256" key="9">
    <source>
        <dbReference type="ARBA" id="ARBA00023098"/>
    </source>
</evidence>
<dbReference type="GO" id="GO:0005829">
    <property type="term" value="C:cytosol"/>
    <property type="evidence" value="ECO:0007669"/>
    <property type="project" value="TreeGrafter"/>
</dbReference>
<sequence>MLTTWGDSMIYGIGVDITEIKRVTDIQSRLQLAEKVLTDNELSVWKSYQDKRANEFLAGRFSAKESYSKAYGTGIGKDVGFQDIEILDDDAGKPVVIKHPYRGSAHISISHTDTLVMTEVILEGEQ</sequence>
<keyword evidence="4 11" id="KW-0444">Lipid biosynthesis</keyword>
<organism evidence="13 14">
    <name type="scientific">Pediococcus argentinicus</name>
    <dbReference type="NCBI Taxonomy" id="480391"/>
    <lineage>
        <taxon>Bacteria</taxon>
        <taxon>Bacillati</taxon>
        <taxon>Bacillota</taxon>
        <taxon>Bacilli</taxon>
        <taxon>Lactobacillales</taxon>
        <taxon>Lactobacillaceae</taxon>
        <taxon>Pediococcus</taxon>
    </lineage>
</organism>
<keyword evidence="8 11" id="KW-0460">Magnesium</keyword>
<dbReference type="AlphaFoldDB" id="A0A0R2NGQ0"/>
<dbReference type="Gene3D" id="3.90.470.20">
    <property type="entry name" value="4'-phosphopantetheinyl transferase domain"/>
    <property type="match status" value="1"/>
</dbReference>
<dbReference type="EC" id="2.7.8.7" evidence="11"/>
<evidence type="ECO:0000256" key="5">
    <source>
        <dbReference type="ARBA" id="ARBA00022679"/>
    </source>
</evidence>
<dbReference type="InterPro" id="IPR050559">
    <property type="entry name" value="P-Pant_transferase_sf"/>
</dbReference>
<comment type="cofactor">
    <cofactor evidence="1 11">
        <name>Mg(2+)</name>
        <dbReference type="ChEBI" id="CHEBI:18420"/>
    </cofactor>
</comment>
<evidence type="ECO:0000256" key="8">
    <source>
        <dbReference type="ARBA" id="ARBA00022842"/>
    </source>
</evidence>
<dbReference type="GO" id="GO:0019878">
    <property type="term" value="P:lysine biosynthetic process via aminoadipic acid"/>
    <property type="evidence" value="ECO:0007669"/>
    <property type="project" value="TreeGrafter"/>
</dbReference>
<feature type="domain" description="4'-phosphopantetheinyl transferase" evidence="12">
    <location>
        <begin position="12"/>
        <end position="110"/>
    </location>
</feature>
<evidence type="ECO:0000256" key="3">
    <source>
        <dbReference type="ARBA" id="ARBA00022490"/>
    </source>
</evidence>
<feature type="binding site" evidence="11">
    <location>
        <position position="65"/>
    </location>
    <ligand>
        <name>Mg(2+)</name>
        <dbReference type="ChEBI" id="CHEBI:18420"/>
    </ligand>
</feature>
<dbReference type="InterPro" id="IPR002582">
    <property type="entry name" value="ACPS"/>
</dbReference>
<evidence type="ECO:0000256" key="4">
    <source>
        <dbReference type="ARBA" id="ARBA00022516"/>
    </source>
</evidence>
<dbReference type="PANTHER" id="PTHR12215">
    <property type="entry name" value="PHOSPHOPANTETHEINE TRANSFERASE"/>
    <property type="match status" value="1"/>
</dbReference>
<dbReference type="GO" id="GO:0008897">
    <property type="term" value="F:holo-[acyl-carrier-protein] synthase activity"/>
    <property type="evidence" value="ECO:0007669"/>
    <property type="project" value="UniProtKB-UniRule"/>
</dbReference>
<dbReference type="InterPro" id="IPR004568">
    <property type="entry name" value="Ppantetheine-prot_Trfase_dom"/>
</dbReference>
<name>A0A0R2NGQ0_9LACO</name>
<dbReference type="GO" id="GO:0000287">
    <property type="term" value="F:magnesium ion binding"/>
    <property type="evidence" value="ECO:0007669"/>
    <property type="project" value="UniProtKB-UniRule"/>
</dbReference>
<comment type="function">
    <text evidence="11">Transfers the 4'-phosphopantetheine moiety from coenzyme A to a Ser of acyl-carrier-protein.</text>
</comment>
<proteinExistence type="inferred from homology"/>
<keyword evidence="7 11" id="KW-0276">Fatty acid metabolism</keyword>
<comment type="subcellular location">
    <subcellularLocation>
        <location evidence="11">Cytoplasm</location>
    </subcellularLocation>
</comment>
<evidence type="ECO:0000259" key="12">
    <source>
        <dbReference type="Pfam" id="PF01648"/>
    </source>
</evidence>
<accession>A0A0R2NGQ0</accession>
<keyword evidence="5 11" id="KW-0808">Transferase</keyword>
<evidence type="ECO:0000313" key="13">
    <source>
        <dbReference type="EMBL" id="KRO24968.1"/>
    </source>
</evidence>
<evidence type="ECO:0000256" key="1">
    <source>
        <dbReference type="ARBA" id="ARBA00001946"/>
    </source>
</evidence>
<dbReference type="PATRIC" id="fig|480391.4.peg.541"/>
<evidence type="ECO:0000256" key="7">
    <source>
        <dbReference type="ARBA" id="ARBA00022832"/>
    </source>
</evidence>
<dbReference type="PANTHER" id="PTHR12215:SF10">
    <property type="entry name" value="L-AMINOADIPATE-SEMIALDEHYDE DEHYDROGENASE-PHOSPHOPANTETHEINYL TRANSFERASE"/>
    <property type="match status" value="1"/>
</dbReference>
<gene>
    <name evidence="11" type="primary">acpS</name>
    <name evidence="13" type="ORF">IV88_GL000534</name>
</gene>
<comment type="caution">
    <text evidence="13">The sequence shown here is derived from an EMBL/GenBank/DDBJ whole genome shotgun (WGS) entry which is preliminary data.</text>
</comment>
<protein>
    <recommendedName>
        <fullName evidence="11">Holo-[acyl-carrier-protein] synthase</fullName>
        <shortName evidence="11">Holo-ACP synthase</shortName>
        <ecNumber evidence="11">2.7.8.7</ecNumber>
    </recommendedName>
    <alternativeName>
        <fullName evidence="11">4'-phosphopantetheinyl transferase AcpS</fullName>
    </alternativeName>
</protein>
<dbReference type="SUPFAM" id="SSF56214">
    <property type="entry name" value="4'-phosphopantetheinyl transferase"/>
    <property type="match status" value="1"/>
</dbReference>
<dbReference type="NCBIfam" id="TIGR00556">
    <property type="entry name" value="pantethn_trn"/>
    <property type="match status" value="1"/>
</dbReference>
<comment type="catalytic activity">
    <reaction evidence="11">
        <text>apo-[ACP] + CoA = holo-[ACP] + adenosine 3',5'-bisphosphate + H(+)</text>
        <dbReference type="Rhea" id="RHEA:12068"/>
        <dbReference type="Rhea" id="RHEA-COMP:9685"/>
        <dbReference type="Rhea" id="RHEA-COMP:9690"/>
        <dbReference type="ChEBI" id="CHEBI:15378"/>
        <dbReference type="ChEBI" id="CHEBI:29999"/>
        <dbReference type="ChEBI" id="CHEBI:57287"/>
        <dbReference type="ChEBI" id="CHEBI:58343"/>
        <dbReference type="ChEBI" id="CHEBI:64479"/>
        <dbReference type="EC" id="2.7.8.7"/>
    </reaction>
</comment>
<dbReference type="InterPro" id="IPR008278">
    <property type="entry name" value="4-PPantetheinyl_Trfase_dom"/>
</dbReference>
<keyword evidence="3 11" id="KW-0963">Cytoplasm</keyword>
<keyword evidence="9 11" id="KW-0443">Lipid metabolism</keyword>
<evidence type="ECO:0000256" key="2">
    <source>
        <dbReference type="ARBA" id="ARBA00010990"/>
    </source>
</evidence>
<dbReference type="HAMAP" id="MF_00101">
    <property type="entry name" value="AcpS"/>
    <property type="match status" value="1"/>
</dbReference>
<keyword evidence="14" id="KW-1185">Reference proteome</keyword>
<evidence type="ECO:0000256" key="11">
    <source>
        <dbReference type="HAMAP-Rule" id="MF_00101"/>
    </source>
</evidence>
<dbReference type="Pfam" id="PF01648">
    <property type="entry name" value="ACPS"/>
    <property type="match status" value="1"/>
</dbReference>
<keyword evidence="6 11" id="KW-0479">Metal-binding</keyword>